<protein>
    <recommendedName>
        <fullName evidence="3">Secreted protein</fullName>
    </recommendedName>
</protein>
<dbReference type="EMBL" id="CP159373">
    <property type="protein sequence ID" value="XCN73476.1"/>
    <property type="molecule type" value="Genomic_DNA"/>
</dbReference>
<sequence>MKFCKSTLALAFLLAVVTDIAAQDLNQAPSPPPLFKCGPGFTTYSVKSLDGAEGEGVRCVMTDHLQTVEGKYLAGVYWYGEGTWDDKTYRHIGCTHNNEGFQSFVTDIFGNGESSHNEVSSLLLTSNDKLRHIRVTGGGWNEEWVREPDGEADNYRSTLNKVTSCGNYLEKASVNPLDGLTSEGNGIRCLKRSPSSSLPDIWYGAGEQDGKPYHHFGFITKGNNMTSGTAADLCNNPESSCRKTAKNGLTITPEMDCWQETQYLITGDWNERWNGSKEYDCKIILQY</sequence>
<proteinExistence type="predicted"/>
<gene>
    <name evidence="2" type="ORF">Q3M24_01615</name>
</gene>
<feature type="signal peptide" evidence="1">
    <location>
        <begin position="1"/>
        <end position="21"/>
    </location>
</feature>
<dbReference type="AlphaFoldDB" id="A0AAU8LW67"/>
<reference evidence="2" key="1">
    <citation type="journal article" date="2024" name="Syst. Appl. Microbiol.">
        <title>First single-strain enrichments of Electrothrix cable bacteria, description of E. aestuarii sp. nov. and E. rattekaaiensis sp. nov., and proposal of a cable bacteria taxonomy following the rules of the SeqCode.</title>
        <authorList>
            <person name="Plum-Jensen L.E."/>
            <person name="Schramm A."/>
            <person name="Marshall I.P.G."/>
        </authorList>
    </citation>
    <scope>NUCLEOTIDE SEQUENCE</scope>
    <source>
        <strain evidence="2">Rat1</strain>
    </source>
</reference>
<evidence type="ECO:0008006" key="3">
    <source>
        <dbReference type="Google" id="ProtNLM"/>
    </source>
</evidence>
<keyword evidence="1" id="KW-0732">Signal</keyword>
<name>A0AAU8LW67_9BACT</name>
<dbReference type="KEGG" id="eaj:Q3M24_01615"/>
<organism evidence="2">
    <name type="scientific">Candidatus Electrothrix aestuarii</name>
    <dbReference type="NCBI Taxonomy" id="3062594"/>
    <lineage>
        <taxon>Bacteria</taxon>
        <taxon>Pseudomonadati</taxon>
        <taxon>Thermodesulfobacteriota</taxon>
        <taxon>Desulfobulbia</taxon>
        <taxon>Desulfobulbales</taxon>
        <taxon>Desulfobulbaceae</taxon>
        <taxon>Candidatus Electrothrix</taxon>
    </lineage>
</organism>
<reference evidence="2" key="2">
    <citation type="submission" date="2024-06" db="EMBL/GenBank/DDBJ databases">
        <authorList>
            <person name="Plum-Jensen L.E."/>
            <person name="Schramm A."/>
            <person name="Marshall I.P.G."/>
        </authorList>
    </citation>
    <scope>NUCLEOTIDE SEQUENCE</scope>
    <source>
        <strain evidence="2">Rat1</strain>
    </source>
</reference>
<feature type="chain" id="PRO_5043885436" description="Secreted protein" evidence="1">
    <location>
        <begin position="22"/>
        <end position="287"/>
    </location>
</feature>
<accession>A0AAU8LW67</accession>
<evidence type="ECO:0000313" key="2">
    <source>
        <dbReference type="EMBL" id="XCN73476.1"/>
    </source>
</evidence>
<evidence type="ECO:0000256" key="1">
    <source>
        <dbReference type="SAM" id="SignalP"/>
    </source>
</evidence>